<accession>A0ABP0PAJ6</accession>
<evidence type="ECO:0000313" key="2">
    <source>
        <dbReference type="Proteomes" id="UP001642484"/>
    </source>
</evidence>
<dbReference type="EMBL" id="CAXAMN010022829">
    <property type="protein sequence ID" value="CAK9073062.1"/>
    <property type="molecule type" value="Genomic_DNA"/>
</dbReference>
<sequence>MTLSLPGNSSINLVGGLQIHLGQQQEHGFDELMFHVNALNAAAPAELECEFVTVCVPKNKNTSAGPEPAVYGSAGVSTPRETAKLLIQRWIRDVRHSQKCMILVGEYDGRVSWAFSSLIDLTSERGRPFAMEATETMERSLRPSNLNASISATSRQWTHPWPSMTGGGMASPTLTASRFVAPPRVTYVQTQSDLQRPVSMLLPASAPASAPAAPPAKRATAPATLTAPALAAPMMPRASMPAARYGTSYPATAWTMPSVRTMPAHAAPGHACRAYGLAPASQVAMQAQARFPLPV</sequence>
<organism evidence="1 2">
    <name type="scientific">Durusdinium trenchii</name>
    <dbReference type="NCBI Taxonomy" id="1381693"/>
    <lineage>
        <taxon>Eukaryota</taxon>
        <taxon>Sar</taxon>
        <taxon>Alveolata</taxon>
        <taxon>Dinophyceae</taxon>
        <taxon>Suessiales</taxon>
        <taxon>Symbiodiniaceae</taxon>
        <taxon>Durusdinium</taxon>
    </lineage>
</organism>
<proteinExistence type="predicted"/>
<gene>
    <name evidence="1" type="ORF">CCMP2556_LOCUS35943</name>
</gene>
<protein>
    <submittedName>
        <fullName evidence="1">Uncharacterized protein</fullName>
    </submittedName>
</protein>
<evidence type="ECO:0000313" key="1">
    <source>
        <dbReference type="EMBL" id="CAK9073062.1"/>
    </source>
</evidence>
<keyword evidence="2" id="KW-1185">Reference proteome</keyword>
<comment type="caution">
    <text evidence="1">The sequence shown here is derived from an EMBL/GenBank/DDBJ whole genome shotgun (WGS) entry which is preliminary data.</text>
</comment>
<name>A0ABP0PAJ6_9DINO</name>
<dbReference type="Proteomes" id="UP001642484">
    <property type="component" value="Unassembled WGS sequence"/>
</dbReference>
<reference evidence="1 2" key="1">
    <citation type="submission" date="2024-02" db="EMBL/GenBank/DDBJ databases">
        <authorList>
            <person name="Chen Y."/>
            <person name="Shah S."/>
            <person name="Dougan E. K."/>
            <person name="Thang M."/>
            <person name="Chan C."/>
        </authorList>
    </citation>
    <scope>NUCLEOTIDE SEQUENCE [LARGE SCALE GENOMIC DNA]</scope>
</reference>